<evidence type="ECO:0000259" key="15">
    <source>
        <dbReference type="SMART" id="SM00663"/>
    </source>
</evidence>
<evidence type="ECO:0000256" key="2">
    <source>
        <dbReference type="ARBA" id="ARBA00007207"/>
    </source>
</evidence>
<dbReference type="GeneID" id="34569074"/>
<dbReference type="InterPro" id="IPR007080">
    <property type="entry name" value="RNA_pol_Rpb1_1"/>
</dbReference>
<comment type="subunit">
    <text evidence="13">In plastids the minimal PEP RNA polymerase catalytic core is composed of four subunits: alpha, beta, beta', and beta''. When a (nuclear-encoded) sigma factor is associated with the core the holoenzyme is formed, which can initiate transcription.</text>
</comment>
<dbReference type="Pfam" id="PF04983">
    <property type="entry name" value="RNA_pol_Rpb1_3"/>
    <property type="match status" value="1"/>
</dbReference>
<evidence type="ECO:0000256" key="8">
    <source>
        <dbReference type="ARBA" id="ARBA00022723"/>
    </source>
</evidence>
<dbReference type="InterPro" id="IPR042102">
    <property type="entry name" value="RNA_pol_Rpb1_3_sf"/>
</dbReference>
<dbReference type="PANTHER" id="PTHR19376">
    <property type="entry name" value="DNA-DIRECTED RNA POLYMERASE"/>
    <property type="match status" value="1"/>
</dbReference>
<dbReference type="RefSeq" id="YP_009429525.1">
    <property type="nucleotide sequence ID" value="NC_035896.1"/>
</dbReference>
<feature type="binding site" evidence="13">
    <location>
        <position position="493"/>
    </location>
    <ligand>
        <name>Mg(2+)</name>
        <dbReference type="ChEBI" id="CHEBI:18420"/>
    </ligand>
</feature>
<evidence type="ECO:0000256" key="9">
    <source>
        <dbReference type="ARBA" id="ARBA00022833"/>
    </source>
</evidence>
<reference evidence="16" key="1">
    <citation type="journal article" date="2017" name="Conserv Genet Resour">
        <title>The complete chloroplast genome of Daphne kiusiana, an evergreen broad-leaved shrub on Jeju Island.</title>
        <authorList>
            <person name="Cho W.-B."/>
            <person name="Han E.-K."/>
            <person name="Choi G."/>
            <person name="Lee J.-H."/>
        </authorList>
    </citation>
    <scope>NUCLEOTIDE SEQUENCE</scope>
</reference>
<evidence type="ECO:0000256" key="10">
    <source>
        <dbReference type="ARBA" id="ARBA00022842"/>
    </source>
</evidence>
<dbReference type="InterPro" id="IPR045867">
    <property type="entry name" value="DNA-dir_RpoC_beta_prime"/>
</dbReference>
<organism evidence="16">
    <name type="scientific">Daphne kiusiana</name>
    <dbReference type="NCBI Taxonomy" id="232788"/>
    <lineage>
        <taxon>Eukaryota</taxon>
        <taxon>Viridiplantae</taxon>
        <taxon>Streptophyta</taxon>
        <taxon>Embryophyta</taxon>
        <taxon>Tracheophyta</taxon>
        <taxon>Spermatophyta</taxon>
        <taxon>Magnoliopsida</taxon>
        <taxon>eudicotyledons</taxon>
        <taxon>Gunneridae</taxon>
        <taxon>Pentapetalae</taxon>
        <taxon>rosids</taxon>
        <taxon>malvids</taxon>
        <taxon>Malvales</taxon>
        <taxon>Thymelaeaceae</taxon>
        <taxon>Daphne</taxon>
    </lineage>
</organism>
<keyword evidence="6 13" id="KW-0808">Transferase</keyword>
<proteinExistence type="inferred from homology"/>
<dbReference type="Pfam" id="PF00623">
    <property type="entry name" value="RNA_pol_Rpb1_2"/>
    <property type="match status" value="2"/>
</dbReference>
<evidence type="ECO:0000256" key="7">
    <source>
        <dbReference type="ARBA" id="ARBA00022695"/>
    </source>
</evidence>
<keyword evidence="10 13" id="KW-0460">Magnesium</keyword>
<dbReference type="PANTHER" id="PTHR19376:SF54">
    <property type="entry name" value="DNA-DIRECTED RNA POLYMERASE SUBUNIT BETA"/>
    <property type="match status" value="1"/>
</dbReference>
<keyword evidence="3 13" id="KW-0240">DNA-directed RNA polymerase</keyword>
<dbReference type="Pfam" id="PF04997">
    <property type="entry name" value="RNA_pol_Rpb1_1"/>
    <property type="match status" value="1"/>
</dbReference>
<dbReference type="AlphaFoldDB" id="A0A286RX91"/>
<geneLocation type="chloroplast" evidence="16"/>
<dbReference type="FunFam" id="4.10.860.120:FF:000007">
    <property type="entry name" value="DNA-directed RNA polymerase subunit gamma"/>
    <property type="match status" value="1"/>
</dbReference>
<evidence type="ECO:0000313" key="16">
    <source>
        <dbReference type="EMBL" id="ASW34727.1"/>
    </source>
</evidence>
<dbReference type="GO" id="GO:0000428">
    <property type="term" value="C:DNA-directed RNA polymerase complex"/>
    <property type="evidence" value="ECO:0007669"/>
    <property type="project" value="UniProtKB-KW"/>
</dbReference>
<dbReference type="EC" id="2.7.7.6" evidence="13"/>
<dbReference type="EMBL" id="KY991380">
    <property type="protein sequence ID" value="ASW34727.1"/>
    <property type="molecule type" value="Genomic_DNA"/>
</dbReference>
<evidence type="ECO:0000256" key="3">
    <source>
        <dbReference type="ARBA" id="ARBA00022478"/>
    </source>
</evidence>
<keyword evidence="5 16" id="KW-0934">Plastid</keyword>
<keyword evidence="4 16" id="KW-0150">Chloroplast</keyword>
<name>A0A286RX91_9ROSI</name>
<feature type="binding site" evidence="13">
    <location>
        <position position="90"/>
    </location>
    <ligand>
        <name>Zn(2+)</name>
        <dbReference type="ChEBI" id="CHEBI:29105"/>
    </ligand>
</feature>
<evidence type="ECO:0000256" key="4">
    <source>
        <dbReference type="ARBA" id="ARBA00022528"/>
    </source>
</evidence>
<dbReference type="InterPro" id="IPR007066">
    <property type="entry name" value="RNA_pol_Rpb1_3"/>
</dbReference>
<dbReference type="GO" id="GO:0003677">
    <property type="term" value="F:DNA binding"/>
    <property type="evidence" value="ECO:0007669"/>
    <property type="project" value="UniProtKB-UniRule"/>
</dbReference>
<comment type="catalytic activity">
    <reaction evidence="12 13 14">
        <text>RNA(n) + a ribonucleoside 5'-triphosphate = RNA(n+1) + diphosphate</text>
        <dbReference type="Rhea" id="RHEA:21248"/>
        <dbReference type="Rhea" id="RHEA-COMP:14527"/>
        <dbReference type="Rhea" id="RHEA-COMP:17342"/>
        <dbReference type="ChEBI" id="CHEBI:33019"/>
        <dbReference type="ChEBI" id="CHEBI:61557"/>
        <dbReference type="ChEBI" id="CHEBI:140395"/>
        <dbReference type="EC" id="2.7.7.6"/>
    </reaction>
</comment>
<dbReference type="HAMAP" id="MF_01323">
    <property type="entry name" value="RNApol_bact_RpoC1"/>
    <property type="match status" value="1"/>
</dbReference>
<keyword evidence="7 13" id="KW-0548">Nucleotidyltransferase</keyword>
<dbReference type="SUPFAM" id="SSF64484">
    <property type="entry name" value="beta and beta-prime subunits of DNA dependent RNA-polymerase"/>
    <property type="match status" value="1"/>
</dbReference>
<dbReference type="Gene3D" id="4.10.860.120">
    <property type="entry name" value="RNA polymerase II, clamp domain"/>
    <property type="match status" value="1"/>
</dbReference>
<dbReference type="InterPro" id="IPR044893">
    <property type="entry name" value="RNA_pol_Rpb1_clamp_domain"/>
</dbReference>
<evidence type="ECO:0000256" key="1">
    <source>
        <dbReference type="ARBA" id="ARBA00004026"/>
    </source>
</evidence>
<dbReference type="GO" id="GO:0000287">
    <property type="term" value="F:magnesium ion binding"/>
    <property type="evidence" value="ECO:0007669"/>
    <property type="project" value="UniProtKB-UniRule"/>
</dbReference>
<feature type="domain" description="RNA polymerase N-terminal" evidence="15">
    <location>
        <begin position="262"/>
        <end position="543"/>
    </location>
</feature>
<keyword evidence="8 13" id="KW-0479">Metal-binding</keyword>
<dbReference type="GO" id="GO:0006351">
    <property type="term" value="P:DNA-templated transcription"/>
    <property type="evidence" value="ECO:0007669"/>
    <property type="project" value="UniProtKB-UniRule"/>
</dbReference>
<feature type="binding site" evidence="13">
    <location>
        <position position="87"/>
    </location>
    <ligand>
        <name>Zn(2+)</name>
        <dbReference type="ChEBI" id="CHEBI:29105"/>
    </ligand>
</feature>
<feature type="binding site" evidence="13">
    <location>
        <position position="491"/>
    </location>
    <ligand>
        <name>Mg(2+)</name>
        <dbReference type="ChEBI" id="CHEBI:18420"/>
    </ligand>
</feature>
<dbReference type="Gene3D" id="1.10.40.90">
    <property type="match status" value="1"/>
</dbReference>
<evidence type="ECO:0000256" key="6">
    <source>
        <dbReference type="ARBA" id="ARBA00022679"/>
    </source>
</evidence>
<comment type="cofactor">
    <cofactor evidence="13">
        <name>Mg(2+)</name>
        <dbReference type="ChEBI" id="CHEBI:18420"/>
    </cofactor>
    <text evidence="13">Binds 1 Mg(2+) ion per subunit.</text>
</comment>
<dbReference type="InterPro" id="IPR006592">
    <property type="entry name" value="RNA_pol_N"/>
</dbReference>
<dbReference type="GO" id="GO:0009507">
    <property type="term" value="C:chloroplast"/>
    <property type="evidence" value="ECO:0007669"/>
    <property type="project" value="UniProtKB-SubCell"/>
</dbReference>
<evidence type="ECO:0000256" key="12">
    <source>
        <dbReference type="ARBA" id="ARBA00048552"/>
    </source>
</evidence>
<sequence>MIDRYKHQQLRIGSVSPQQISAWAKKILPNGEIVGEVTKPYTFHYKTNKPEKDGLFCERIFGPTKSGICACGNYRIIGNEKEDPKFCEQCGVEFVDSRIRRYQMGYIKLACPVTHVWYLKRLPSYIANLLDKPLKELERLVYCDFSFARPSTKKPTFLRLRGSFEYEIQSWKYSIPLFFTTQGFDTFRNREISTGAAAIREQLADLDLRILINFSLVEWKELGEEGLTGNEWEDQKIGRRKDFLVRRIELAKHFIRTNIEPEWMVLCLLPVLPPELRPIVQMDGGKLMSSDINELYRRVIYRNNTLTDLLTTSRSTPGELVMCQEKLVQEAVDTLLDNGIRGQPMRDGHKKVYKSFSDLIEGKEGRFRETLLGKRVDYSGRSVIVVGPSLSLHRCGLPREIAIELFQTFVIRGLIRQHLASNIGVAKSKIREKGPIVWQILQEVMQGHPVLLNRAPTLHRLGIQAFEPILVEGRAICLHPLVCKGFNADFDGDQMAVHVPLSLEAQAEARLLMFSHMNLLSPAIGDPISVPTQDMLIGLYILTSRNRRGICANRYNPCNRRNYQNERIDNNNYRYTKELFFCNSHDAIGAYRQKRIHLDSPLWLRWRLDQRVIASRETPIEVHYESLGTYHEIYGHYLIIRSVKKEILWIYLRTTIGHISLYREMEEAVQGFCRACLYDTYT</sequence>
<comment type="cofactor">
    <cofactor evidence="13">
        <name>Zn(2+)</name>
        <dbReference type="ChEBI" id="CHEBI:29105"/>
    </cofactor>
    <text evidence="13">Binds 1 Zn(2+) ion per subunit.</text>
</comment>
<dbReference type="Gene3D" id="2.40.40.20">
    <property type="match status" value="1"/>
</dbReference>
<dbReference type="InterPro" id="IPR000722">
    <property type="entry name" value="RNA_pol_asu"/>
</dbReference>
<comment type="function">
    <text evidence="1 13 14">DNA-dependent RNA polymerase catalyzes the transcription of DNA into RNA using the four ribonucleoside triphosphates as substrates.</text>
</comment>
<feature type="binding site" evidence="13">
    <location>
        <position position="489"/>
    </location>
    <ligand>
        <name>Mg(2+)</name>
        <dbReference type="ChEBI" id="CHEBI:18420"/>
    </ligand>
</feature>
<keyword evidence="9 13" id="KW-0862">Zinc</keyword>
<comment type="subcellular location">
    <subcellularLocation>
        <location evidence="13">Plastid</location>
        <location evidence="13">Chloroplast</location>
    </subcellularLocation>
</comment>
<comment type="similarity">
    <text evidence="2 13">Belongs to the RNA polymerase beta' chain family. RpoC1 subfamily.</text>
</comment>
<evidence type="ECO:0000256" key="5">
    <source>
        <dbReference type="ARBA" id="ARBA00022640"/>
    </source>
</evidence>
<dbReference type="Gene3D" id="1.10.274.100">
    <property type="entry name" value="RNA polymerase Rpb1, domain 3"/>
    <property type="match status" value="1"/>
</dbReference>
<dbReference type="SMART" id="SM00663">
    <property type="entry name" value="RPOLA_N"/>
    <property type="match status" value="1"/>
</dbReference>
<feature type="binding site" evidence="13">
    <location>
        <position position="71"/>
    </location>
    <ligand>
        <name>Zn(2+)</name>
        <dbReference type="ChEBI" id="CHEBI:29105"/>
    </ligand>
</feature>
<gene>
    <name evidence="13 16" type="primary">rpoC1</name>
</gene>
<keyword evidence="11 13" id="KW-0804">Transcription</keyword>
<dbReference type="InterPro" id="IPR034678">
    <property type="entry name" value="RNApol_RpoC1"/>
</dbReference>
<feature type="binding site" evidence="13">
    <location>
        <position position="69"/>
    </location>
    <ligand>
        <name>Zn(2+)</name>
        <dbReference type="ChEBI" id="CHEBI:29105"/>
    </ligand>
</feature>
<evidence type="ECO:0000256" key="11">
    <source>
        <dbReference type="ARBA" id="ARBA00023163"/>
    </source>
</evidence>
<evidence type="ECO:0000256" key="13">
    <source>
        <dbReference type="HAMAP-Rule" id="MF_01323"/>
    </source>
</evidence>
<evidence type="ECO:0000256" key="14">
    <source>
        <dbReference type="RuleBase" id="RU004279"/>
    </source>
</evidence>
<accession>A0A286RX91</accession>
<dbReference type="GO" id="GO:0008270">
    <property type="term" value="F:zinc ion binding"/>
    <property type="evidence" value="ECO:0007669"/>
    <property type="project" value="UniProtKB-UniRule"/>
</dbReference>
<protein>
    <recommendedName>
        <fullName evidence="13">DNA-directed RNA polymerase subunit beta'</fullName>
        <ecNumber evidence="13">2.7.7.6</ecNumber>
    </recommendedName>
    <alternativeName>
        <fullName evidence="13">PEP</fullName>
    </alternativeName>
    <alternativeName>
        <fullName evidence="13">Plastid-encoded RNA polymerase subunit beta'</fullName>
        <shortName evidence="13">RNA polymerase subunit beta'</shortName>
    </alternativeName>
</protein>
<dbReference type="GO" id="GO:0003899">
    <property type="term" value="F:DNA-directed RNA polymerase activity"/>
    <property type="evidence" value="ECO:0007669"/>
    <property type="project" value="UniProtKB-UniRule"/>
</dbReference>